<keyword evidence="2" id="KW-1133">Transmembrane helix</keyword>
<evidence type="ECO:0000313" key="4">
    <source>
        <dbReference type="Proteomes" id="UP000008021"/>
    </source>
</evidence>
<feature type="transmembrane region" description="Helical" evidence="2">
    <location>
        <begin position="12"/>
        <end position="31"/>
    </location>
</feature>
<reference evidence="3" key="1">
    <citation type="submission" date="2015-04" db="UniProtKB">
        <authorList>
            <consortium name="EnsemblPlants"/>
        </authorList>
    </citation>
    <scope>IDENTIFICATION</scope>
</reference>
<dbReference type="Gramene" id="OMERI08G13700.1">
    <property type="protein sequence ID" value="OMERI08G13700.1"/>
    <property type="gene ID" value="OMERI08G13700"/>
</dbReference>
<feature type="compositionally biased region" description="Acidic residues" evidence="1">
    <location>
        <begin position="659"/>
        <end position="674"/>
    </location>
</feature>
<organism evidence="3">
    <name type="scientific">Oryza meridionalis</name>
    <dbReference type="NCBI Taxonomy" id="40149"/>
    <lineage>
        <taxon>Eukaryota</taxon>
        <taxon>Viridiplantae</taxon>
        <taxon>Streptophyta</taxon>
        <taxon>Embryophyta</taxon>
        <taxon>Tracheophyta</taxon>
        <taxon>Spermatophyta</taxon>
        <taxon>Magnoliopsida</taxon>
        <taxon>Liliopsida</taxon>
        <taxon>Poales</taxon>
        <taxon>Poaceae</taxon>
        <taxon>BOP clade</taxon>
        <taxon>Oryzoideae</taxon>
        <taxon>Oryzeae</taxon>
        <taxon>Oryzinae</taxon>
        <taxon>Oryza</taxon>
    </lineage>
</organism>
<feature type="region of interest" description="Disordered" evidence="1">
    <location>
        <begin position="85"/>
        <end position="130"/>
    </location>
</feature>
<evidence type="ECO:0000256" key="2">
    <source>
        <dbReference type="SAM" id="Phobius"/>
    </source>
</evidence>
<feature type="compositionally biased region" description="Pro residues" evidence="1">
    <location>
        <begin position="92"/>
        <end position="103"/>
    </location>
</feature>
<feature type="region of interest" description="Disordered" evidence="1">
    <location>
        <begin position="705"/>
        <end position="728"/>
    </location>
</feature>
<reference evidence="3" key="2">
    <citation type="submission" date="2018-05" db="EMBL/GenBank/DDBJ databases">
        <title>OmerRS3 (Oryza meridionalis Reference Sequence Version 3).</title>
        <authorList>
            <person name="Zhang J."/>
            <person name="Kudrna D."/>
            <person name="Lee S."/>
            <person name="Talag J."/>
            <person name="Welchert J."/>
            <person name="Wing R.A."/>
        </authorList>
    </citation>
    <scope>NUCLEOTIDE SEQUENCE [LARGE SCALE GENOMIC DNA]</scope>
    <source>
        <strain evidence="3">cv. OR44</strain>
    </source>
</reference>
<dbReference type="EnsemblPlants" id="OMERI08G13700.1">
    <property type="protein sequence ID" value="OMERI08G13700.1"/>
    <property type="gene ID" value="OMERI08G13700"/>
</dbReference>
<dbReference type="HOGENOM" id="CLU_006241_0_0_1"/>
<proteinExistence type="predicted"/>
<feature type="region of interest" description="Disordered" evidence="1">
    <location>
        <begin position="637"/>
        <end position="681"/>
    </location>
</feature>
<keyword evidence="4" id="KW-1185">Reference proteome</keyword>
<dbReference type="GO" id="GO:0005634">
    <property type="term" value="C:nucleus"/>
    <property type="evidence" value="ECO:0007669"/>
    <property type="project" value="TreeGrafter"/>
</dbReference>
<accession>A0A0E0EM47</accession>
<dbReference type="eggNOG" id="KOG2406">
    <property type="taxonomic scope" value="Eukaryota"/>
</dbReference>
<evidence type="ECO:0000256" key="1">
    <source>
        <dbReference type="SAM" id="MobiDB-lite"/>
    </source>
</evidence>
<dbReference type="Pfam" id="PF07093">
    <property type="entry name" value="SGT1"/>
    <property type="match status" value="1"/>
</dbReference>
<name>A0A0E0EM47_9ORYZ</name>
<dbReference type="AlphaFoldDB" id="A0A0E0EM47"/>
<evidence type="ECO:0000313" key="3">
    <source>
        <dbReference type="EnsemblPlants" id="OMERI08G13700.1"/>
    </source>
</evidence>
<feature type="region of interest" description="Disordered" evidence="1">
    <location>
        <begin position="565"/>
        <end position="590"/>
    </location>
</feature>
<protein>
    <submittedName>
        <fullName evidence="3">Uncharacterized protein</fullName>
    </submittedName>
</protein>
<feature type="compositionally biased region" description="Low complexity" evidence="1">
    <location>
        <begin position="104"/>
        <end position="126"/>
    </location>
</feature>
<dbReference type="STRING" id="40149.A0A0E0EM47"/>
<sequence length="773" mass="85179">MVKHWTQKLRVCLFFFWTEGVLITVLLIFSFKNMLMCQLPQGPSLNSRSDGFIPNCRPIWPALPKSFPDNPQKIQHLLAPPPPFAGVSLTKPKPPNSPPPPSPSSRLVSPASMATSASASASTSSPFPFPTRRPPDDTLFYAVYPLPLPTALPPPDLHATLRSLHLSLSSHLAPFLASHLFHRDAFALTIPPDPAATSPCALCTSPPVPHLHGALRFGDSLADEWLGVSLLFELTRAFPGLAARAWDSDGEFLLIEAAYALPRWLDPDTAPNRVFIFRGELHILPPSLFPATPSLDAALAAVHDDAVDTRAPDAVQAAIQRRIAGLPEKASENLHTARVIVPVPVAKVLKEEPCLIVRAIEGFYDRDIDTMKHAARMEKFLKGPGGEGVEMVRTSVRMTRAMYAQLVQQNFQAPRGYPMPRREEGPEKWMEAELGMKIACGFEMMYQERRREGEEGKGSTWEVYKKSLEATGCLDGLLPGSKEYKRVMEDAMQYYKSSSLFSRTREILSAPVRRIDEILAMPYSAEEFEGSDLPPSDDDSWLYNGEDELAAELCARQQEMEEYETAKQYRKNQRKNVSGSSSSQSNEFNLGEITESMQEFVRKMSSFEGAEVPANRKDMESVDLDVNQFFKAMESVLGRSKDEPGNEAGFDGKSSSSDIDLEDDSDYGSDFGEESGEKGMDNAFMESYSDALNKELSMTTIEKSFARAPHPDTSNEGPSGAADTDGEMTPVDVDLNLVESFLNSYSSQQGLPGPASNLLGLMGVKVPPDGKKP</sequence>
<keyword evidence="2" id="KW-0812">Transmembrane</keyword>
<dbReference type="Proteomes" id="UP000008021">
    <property type="component" value="Chromosome 8"/>
</dbReference>
<keyword evidence="2" id="KW-0472">Membrane</keyword>
<dbReference type="InterPro" id="IPR010770">
    <property type="entry name" value="Ecd"/>
</dbReference>
<dbReference type="PANTHER" id="PTHR13060:SF0">
    <property type="entry name" value="PROTEIN ECDYSONELESS HOMOLOG"/>
    <property type="match status" value="1"/>
</dbReference>
<dbReference type="PANTHER" id="PTHR13060">
    <property type="entry name" value="SGT1 PROTEIN HSGT1 SUPPRESSOR OF GCR2"/>
    <property type="match status" value="1"/>
</dbReference>